<evidence type="ECO:0000256" key="7">
    <source>
        <dbReference type="ARBA" id="ARBA00023065"/>
    </source>
</evidence>
<keyword evidence="4" id="KW-1003">Cell membrane</keyword>
<evidence type="ECO:0000259" key="15">
    <source>
        <dbReference type="SMART" id="SM00079"/>
    </source>
</evidence>
<evidence type="ECO:0000256" key="3">
    <source>
        <dbReference type="ARBA" id="ARBA00022448"/>
    </source>
</evidence>
<dbReference type="PANTHER" id="PTHR42643">
    <property type="entry name" value="IONOTROPIC RECEPTOR 20A-RELATED"/>
    <property type="match status" value="1"/>
</dbReference>
<evidence type="ECO:0000256" key="12">
    <source>
        <dbReference type="ARBA" id="ARBA00023303"/>
    </source>
</evidence>
<evidence type="ECO:0000256" key="4">
    <source>
        <dbReference type="ARBA" id="ARBA00022475"/>
    </source>
</evidence>
<evidence type="ECO:0000256" key="5">
    <source>
        <dbReference type="ARBA" id="ARBA00022692"/>
    </source>
</evidence>
<feature type="transmembrane region" description="Helical" evidence="13">
    <location>
        <begin position="456"/>
        <end position="478"/>
    </location>
</feature>
<keyword evidence="12" id="KW-0407">Ion channel</keyword>
<keyword evidence="11" id="KW-1071">Ligand-gated ion channel</keyword>
<dbReference type="AlphaFoldDB" id="A0AAN9A9D7"/>
<dbReference type="GO" id="GO:0015276">
    <property type="term" value="F:ligand-gated monoatomic ion channel activity"/>
    <property type="evidence" value="ECO:0007669"/>
    <property type="project" value="InterPro"/>
</dbReference>
<evidence type="ECO:0000256" key="1">
    <source>
        <dbReference type="ARBA" id="ARBA00004651"/>
    </source>
</evidence>
<evidence type="ECO:0000256" key="13">
    <source>
        <dbReference type="SAM" id="Phobius"/>
    </source>
</evidence>
<comment type="subcellular location">
    <subcellularLocation>
        <location evidence="1">Cell membrane</location>
        <topology evidence="1">Multi-pass membrane protein</topology>
    </subcellularLocation>
</comment>
<feature type="chain" id="PRO_5042869213" evidence="14">
    <location>
        <begin position="18"/>
        <end position="673"/>
    </location>
</feature>
<name>A0AAN9A9D7_HALRR</name>
<evidence type="ECO:0000256" key="10">
    <source>
        <dbReference type="ARBA" id="ARBA00023180"/>
    </source>
</evidence>
<keyword evidence="18" id="KW-1185">Reference proteome</keyword>
<evidence type="ECO:0000256" key="11">
    <source>
        <dbReference type="ARBA" id="ARBA00023286"/>
    </source>
</evidence>
<gene>
    <name evidence="17" type="ORF">SK128_018156</name>
</gene>
<feature type="domain" description="Ionotropic glutamate receptor L-glutamate and glycine-binding" evidence="16">
    <location>
        <begin position="271"/>
        <end position="334"/>
    </location>
</feature>
<feature type="signal peptide" evidence="14">
    <location>
        <begin position="1"/>
        <end position="17"/>
    </location>
</feature>
<organism evidence="17 18">
    <name type="scientific">Halocaridina rubra</name>
    <name type="common">Hawaiian red shrimp</name>
    <dbReference type="NCBI Taxonomy" id="373956"/>
    <lineage>
        <taxon>Eukaryota</taxon>
        <taxon>Metazoa</taxon>
        <taxon>Ecdysozoa</taxon>
        <taxon>Arthropoda</taxon>
        <taxon>Crustacea</taxon>
        <taxon>Multicrustacea</taxon>
        <taxon>Malacostraca</taxon>
        <taxon>Eumalacostraca</taxon>
        <taxon>Eucarida</taxon>
        <taxon>Decapoda</taxon>
        <taxon>Pleocyemata</taxon>
        <taxon>Caridea</taxon>
        <taxon>Atyoidea</taxon>
        <taxon>Atyidae</taxon>
        <taxon>Halocaridina</taxon>
    </lineage>
</organism>
<keyword evidence="3" id="KW-0813">Transport</keyword>
<evidence type="ECO:0000313" key="18">
    <source>
        <dbReference type="Proteomes" id="UP001381693"/>
    </source>
</evidence>
<proteinExistence type="inferred from homology"/>
<comment type="caution">
    <text evidence="17">The sequence shown here is derived from an EMBL/GenBank/DDBJ whole genome shotgun (WGS) entry which is preliminary data.</text>
</comment>
<feature type="transmembrane region" description="Helical" evidence="13">
    <location>
        <begin position="387"/>
        <end position="410"/>
    </location>
</feature>
<dbReference type="SMART" id="SM00918">
    <property type="entry name" value="Lig_chan-Glu_bd"/>
    <property type="match status" value="1"/>
</dbReference>
<evidence type="ECO:0000259" key="16">
    <source>
        <dbReference type="SMART" id="SM00918"/>
    </source>
</evidence>
<reference evidence="17 18" key="1">
    <citation type="submission" date="2023-11" db="EMBL/GenBank/DDBJ databases">
        <title>Halocaridina rubra genome assembly.</title>
        <authorList>
            <person name="Smith C."/>
        </authorList>
    </citation>
    <scope>NUCLEOTIDE SEQUENCE [LARGE SCALE GENOMIC DNA]</scope>
    <source>
        <strain evidence="17">EP-1</strain>
        <tissue evidence="17">Whole</tissue>
    </source>
</reference>
<feature type="domain" description="Ionotropic glutamate receptor C-terminal" evidence="15">
    <location>
        <begin position="261"/>
        <end position="624"/>
    </location>
</feature>
<evidence type="ECO:0000256" key="9">
    <source>
        <dbReference type="ARBA" id="ARBA00023170"/>
    </source>
</evidence>
<dbReference type="InterPro" id="IPR001320">
    <property type="entry name" value="Iontro_rcpt_C"/>
</dbReference>
<comment type="similarity">
    <text evidence="2">Belongs to the glutamate-gated ion channel (TC 1.A.10.1) family.</text>
</comment>
<keyword evidence="9" id="KW-0675">Receptor</keyword>
<evidence type="ECO:0000256" key="8">
    <source>
        <dbReference type="ARBA" id="ARBA00023136"/>
    </source>
</evidence>
<evidence type="ECO:0000256" key="2">
    <source>
        <dbReference type="ARBA" id="ARBA00008685"/>
    </source>
</evidence>
<evidence type="ECO:0000313" key="17">
    <source>
        <dbReference type="EMBL" id="KAK7085911.1"/>
    </source>
</evidence>
<dbReference type="InterPro" id="IPR019594">
    <property type="entry name" value="Glu/Gly-bd"/>
</dbReference>
<keyword evidence="14" id="KW-0732">Signal</keyword>
<keyword evidence="5 13" id="KW-0812">Transmembrane</keyword>
<evidence type="ECO:0000256" key="6">
    <source>
        <dbReference type="ARBA" id="ARBA00022989"/>
    </source>
</evidence>
<keyword evidence="7" id="KW-0406">Ion transport</keyword>
<evidence type="ECO:0000256" key="14">
    <source>
        <dbReference type="SAM" id="SignalP"/>
    </source>
</evidence>
<dbReference type="Gene3D" id="3.40.190.10">
    <property type="entry name" value="Periplasmic binding protein-like II"/>
    <property type="match status" value="1"/>
</dbReference>
<dbReference type="InterPro" id="IPR052192">
    <property type="entry name" value="Insect_Ionotropic_Sensory_Rcpt"/>
</dbReference>
<accession>A0AAN9A9D7</accession>
<dbReference type="GO" id="GO:0005886">
    <property type="term" value="C:plasma membrane"/>
    <property type="evidence" value="ECO:0007669"/>
    <property type="project" value="UniProtKB-SubCell"/>
</dbReference>
<protein>
    <submittedName>
        <fullName evidence="17">Uncharacterized protein</fullName>
    </submittedName>
</protein>
<dbReference type="PANTHER" id="PTHR42643:SF24">
    <property type="entry name" value="IONOTROPIC RECEPTOR 60A"/>
    <property type="match status" value="1"/>
</dbReference>
<keyword evidence="6 13" id="KW-1133">Transmembrane helix</keyword>
<dbReference type="Pfam" id="PF10613">
    <property type="entry name" value="Lig_chan-Glu_bd"/>
    <property type="match status" value="1"/>
</dbReference>
<sequence>MKCSCLVIFLGITFGNAPTTSSLGYAKTMALFSYVRNATSGESDTKNSIPTVPWNNMESDSGRKMLLEFLSSIQHISPLHHFYLMYDNSMMEVANTLIASLKSGLERTVLKITEDMVPLYDILTPPLTDTNVARRHVWILCSLANLSELFSLVSARNLENPDIWWIVIIADIKAMQILQGLLREGSQVTVMKFVDHSKVQVFVSRVEQDNVIRFQECATWMSSYKRASRPTSRSGDLRVKLLAPALFQPLEMVYSDFKGRQLTVTANDNSPFFGMKWDSTSGQYVPDSGIDISIMDALSSKLNFTYRVKKPSDGKWGGPLPDGNVTGMIGEVYRRNAHLAICEITITGLRESVIDFTYPYYLESLTLISRAPAERNRAFAVFSPFTFEVWICIVGAVLAVGPLLSAETWFMKKTYLKKEMLEKYSLNRFSFNTFRNLVVQTNLLSVQYWPHRFVFIFWYLFCFYISVLYSGILTAVLVTPAFDKPVDHLTDLPKAVKEGFTLGIIGDTSFEELFKAAKEGIYQETWELFNHKDRSKSFLKHPDEGFDKILEEKFIFVNPQLNSKIRATRRGLGKFHFAKQSFYPQGYGIATFSGAPFKRKLNYMLSLMTEGGLITKWADVEVAKVAGKSHPEDTNRLGPTAITLKHLQFCPSTRTTNLRIKAVSFVQALVPQT</sequence>
<keyword evidence="10" id="KW-0325">Glycoprotein</keyword>
<dbReference type="Proteomes" id="UP001381693">
    <property type="component" value="Unassembled WGS sequence"/>
</dbReference>
<dbReference type="EMBL" id="JAXCGZ010000490">
    <property type="protein sequence ID" value="KAK7085911.1"/>
    <property type="molecule type" value="Genomic_DNA"/>
</dbReference>
<dbReference type="SMART" id="SM00079">
    <property type="entry name" value="PBPe"/>
    <property type="match status" value="1"/>
</dbReference>
<dbReference type="Gene3D" id="1.10.287.70">
    <property type="match status" value="1"/>
</dbReference>
<dbReference type="Pfam" id="PF00060">
    <property type="entry name" value="Lig_chan"/>
    <property type="match status" value="1"/>
</dbReference>
<dbReference type="SUPFAM" id="SSF53850">
    <property type="entry name" value="Periplasmic binding protein-like II"/>
    <property type="match status" value="1"/>
</dbReference>
<dbReference type="GO" id="GO:0050906">
    <property type="term" value="P:detection of stimulus involved in sensory perception"/>
    <property type="evidence" value="ECO:0007669"/>
    <property type="project" value="UniProtKB-ARBA"/>
</dbReference>
<keyword evidence="8 13" id="KW-0472">Membrane</keyword>